<keyword evidence="2" id="KW-1185">Reference proteome</keyword>
<evidence type="ECO:0000313" key="2">
    <source>
        <dbReference type="Proteomes" id="UP001162162"/>
    </source>
</evidence>
<name>A0AAV8YXK7_9CUCU</name>
<dbReference type="Proteomes" id="UP001162162">
    <property type="component" value="Unassembled WGS sequence"/>
</dbReference>
<reference evidence="1" key="1">
    <citation type="journal article" date="2023" name="Insect Mol. Biol.">
        <title>Genome sequencing provides insights into the evolution of gene families encoding plant cell wall-degrading enzymes in longhorned beetles.</title>
        <authorList>
            <person name="Shin N.R."/>
            <person name="Okamura Y."/>
            <person name="Kirsch R."/>
            <person name="Pauchet Y."/>
        </authorList>
    </citation>
    <scope>NUCLEOTIDE SEQUENCE</scope>
    <source>
        <strain evidence="1">AMC_N1</strain>
    </source>
</reference>
<sequence>MASPWQISLKPVNRAAMLLFGESRRSKLIVRYECENALVTGSNFGFKVACKLLKENQINA</sequence>
<protein>
    <submittedName>
        <fullName evidence="1">Uncharacterized protein</fullName>
    </submittedName>
</protein>
<accession>A0AAV8YXK7</accession>
<dbReference type="EMBL" id="JAPWTK010000038">
    <property type="protein sequence ID" value="KAJ8955447.1"/>
    <property type="molecule type" value="Genomic_DNA"/>
</dbReference>
<gene>
    <name evidence="1" type="ORF">NQ318_003547</name>
</gene>
<comment type="caution">
    <text evidence="1">The sequence shown here is derived from an EMBL/GenBank/DDBJ whole genome shotgun (WGS) entry which is preliminary data.</text>
</comment>
<evidence type="ECO:0000313" key="1">
    <source>
        <dbReference type="EMBL" id="KAJ8955447.1"/>
    </source>
</evidence>
<dbReference type="AlphaFoldDB" id="A0AAV8YXK7"/>
<organism evidence="1 2">
    <name type="scientific">Aromia moschata</name>
    <dbReference type="NCBI Taxonomy" id="1265417"/>
    <lineage>
        <taxon>Eukaryota</taxon>
        <taxon>Metazoa</taxon>
        <taxon>Ecdysozoa</taxon>
        <taxon>Arthropoda</taxon>
        <taxon>Hexapoda</taxon>
        <taxon>Insecta</taxon>
        <taxon>Pterygota</taxon>
        <taxon>Neoptera</taxon>
        <taxon>Endopterygota</taxon>
        <taxon>Coleoptera</taxon>
        <taxon>Polyphaga</taxon>
        <taxon>Cucujiformia</taxon>
        <taxon>Chrysomeloidea</taxon>
        <taxon>Cerambycidae</taxon>
        <taxon>Cerambycinae</taxon>
        <taxon>Callichromatini</taxon>
        <taxon>Aromia</taxon>
    </lineage>
</organism>
<proteinExistence type="predicted"/>